<evidence type="ECO:0000313" key="8">
    <source>
        <dbReference type="Ensembl" id="ENSOMYP00000092527.2"/>
    </source>
</evidence>
<dbReference type="Gene3D" id="1.20.1250.10">
    <property type="match status" value="1"/>
</dbReference>
<dbReference type="PANTHER" id="PTHR11691">
    <property type="entry name" value="TYPE I INTERFERON"/>
    <property type="match status" value="1"/>
</dbReference>
<keyword evidence="7" id="KW-0732">Signal</keyword>
<evidence type="ECO:0000256" key="1">
    <source>
        <dbReference type="ARBA" id="ARBA00004613"/>
    </source>
</evidence>
<sequence length="188" mass="21496">MAVLKWLSICLTLFCQGTAASKPCRWTQFRLGKLNDVSIDLLSDMGGLFPLMCAEENVEQMFPEDLYKNTEAGYTSGEDVSVVALEAMRYVDQLYNNSLTPVTWNRTKLNMFQNVIYRQVQNLELCVVGGVWESSGDGGSVTLKTYFNKLNTVLKEKEHSACAWEIVRKEIRENLVQFKKFIDSRVKR</sequence>
<keyword evidence="2 6" id="KW-0202">Cytokine</keyword>
<reference evidence="8" key="3">
    <citation type="submission" date="2025-09" db="UniProtKB">
        <authorList>
            <consortium name="Ensembl"/>
        </authorList>
    </citation>
    <scope>IDENTIFICATION</scope>
</reference>
<dbReference type="InterPro" id="IPR009079">
    <property type="entry name" value="4_helix_cytokine-like_core"/>
</dbReference>
<dbReference type="GO" id="GO:0005125">
    <property type="term" value="F:cytokine activity"/>
    <property type="evidence" value="ECO:0007669"/>
    <property type="project" value="UniProtKB-KW"/>
</dbReference>
<feature type="signal peptide" evidence="7">
    <location>
        <begin position="1"/>
        <end position="20"/>
    </location>
</feature>
<keyword evidence="4 6" id="KW-0051">Antiviral defense</keyword>
<accession>A0A8C7UFV7</accession>
<reference evidence="8" key="2">
    <citation type="submission" date="2025-08" db="UniProtKB">
        <authorList>
            <consortium name="Ensembl"/>
        </authorList>
    </citation>
    <scope>IDENTIFICATION</scope>
</reference>
<dbReference type="SUPFAM" id="SSF47266">
    <property type="entry name" value="4-helical cytokines"/>
    <property type="match status" value="1"/>
</dbReference>
<dbReference type="Pfam" id="PF00143">
    <property type="entry name" value="Interferon"/>
    <property type="match status" value="1"/>
</dbReference>
<evidence type="ECO:0000256" key="6">
    <source>
        <dbReference type="RuleBase" id="RU000436"/>
    </source>
</evidence>
<dbReference type="SMART" id="SM00076">
    <property type="entry name" value="IFabd"/>
    <property type="match status" value="1"/>
</dbReference>
<keyword evidence="9" id="KW-1185">Reference proteome</keyword>
<organism evidence="8 9">
    <name type="scientific">Oncorhynchus mykiss</name>
    <name type="common">Rainbow trout</name>
    <name type="synonym">Salmo gairdneri</name>
    <dbReference type="NCBI Taxonomy" id="8022"/>
    <lineage>
        <taxon>Eukaryota</taxon>
        <taxon>Metazoa</taxon>
        <taxon>Chordata</taxon>
        <taxon>Craniata</taxon>
        <taxon>Vertebrata</taxon>
        <taxon>Euteleostomi</taxon>
        <taxon>Actinopterygii</taxon>
        <taxon>Neopterygii</taxon>
        <taxon>Teleostei</taxon>
        <taxon>Protacanthopterygii</taxon>
        <taxon>Salmoniformes</taxon>
        <taxon>Salmonidae</taxon>
        <taxon>Salmoninae</taxon>
        <taxon>Oncorhynchus</taxon>
    </lineage>
</organism>
<proteinExistence type="inferred from homology"/>
<feature type="chain" id="PRO_5035423355" evidence="7">
    <location>
        <begin position="21"/>
        <end position="188"/>
    </location>
</feature>
<protein>
    <submittedName>
        <fullName evidence="8">Uncharacterized protein</fullName>
    </submittedName>
</protein>
<evidence type="ECO:0000313" key="9">
    <source>
        <dbReference type="Proteomes" id="UP000694395"/>
    </source>
</evidence>
<name>A0A8C7UFV7_ONCMY</name>
<dbReference type="GO" id="GO:0051607">
    <property type="term" value="P:defense response to virus"/>
    <property type="evidence" value="ECO:0007669"/>
    <property type="project" value="UniProtKB-KW"/>
</dbReference>
<dbReference type="GeneTree" id="ENSGT00940000171795"/>
<evidence type="ECO:0000256" key="7">
    <source>
        <dbReference type="SAM" id="SignalP"/>
    </source>
</evidence>
<dbReference type="GO" id="GO:0005615">
    <property type="term" value="C:extracellular space"/>
    <property type="evidence" value="ECO:0007669"/>
    <property type="project" value="UniProtKB-KW"/>
</dbReference>
<dbReference type="AlphaFoldDB" id="A0A8C7UFV7"/>
<keyword evidence="5" id="KW-1015">Disulfide bond</keyword>
<keyword evidence="3" id="KW-0964">Secreted</keyword>
<dbReference type="Proteomes" id="UP000694395">
    <property type="component" value="Chromosome 12"/>
</dbReference>
<dbReference type="Ensembl" id="ENSOMYT00000100647.2">
    <property type="protein sequence ID" value="ENSOMYP00000092527.2"/>
    <property type="gene ID" value="ENSOMYG00000059394.1"/>
</dbReference>
<evidence type="ECO:0000256" key="4">
    <source>
        <dbReference type="ARBA" id="ARBA00023118"/>
    </source>
</evidence>
<reference evidence="8" key="1">
    <citation type="submission" date="2020-07" db="EMBL/GenBank/DDBJ databases">
        <title>A long reads based de novo assembly of the rainbow trout Arlee double haploid line genome.</title>
        <authorList>
            <person name="Gao G."/>
            <person name="Palti Y."/>
        </authorList>
    </citation>
    <scope>NUCLEOTIDE SEQUENCE [LARGE SCALE GENOMIC DNA]</scope>
</reference>
<evidence type="ECO:0000256" key="3">
    <source>
        <dbReference type="ARBA" id="ARBA00022525"/>
    </source>
</evidence>
<evidence type="ECO:0000256" key="5">
    <source>
        <dbReference type="ARBA" id="ARBA00023157"/>
    </source>
</evidence>
<comment type="subcellular location">
    <subcellularLocation>
        <location evidence="1">Secreted</location>
    </subcellularLocation>
</comment>
<dbReference type="PANTHER" id="PTHR11691:SF62">
    <property type="entry name" value="INTERFERON PHI 2-RELATED"/>
    <property type="match status" value="1"/>
</dbReference>
<comment type="similarity">
    <text evidence="6">Belongs to the alpha/beta interferon family.</text>
</comment>
<evidence type="ECO:0000256" key="2">
    <source>
        <dbReference type="ARBA" id="ARBA00022514"/>
    </source>
</evidence>
<dbReference type="GO" id="GO:0005126">
    <property type="term" value="F:cytokine receptor binding"/>
    <property type="evidence" value="ECO:0007669"/>
    <property type="project" value="InterPro"/>
</dbReference>
<dbReference type="InterPro" id="IPR000471">
    <property type="entry name" value="Interferon_alpha/beta/delta"/>
</dbReference>